<dbReference type="EMBL" id="VSSQ01014109">
    <property type="protein sequence ID" value="MPM52967.1"/>
    <property type="molecule type" value="Genomic_DNA"/>
</dbReference>
<name>A0A645AIW5_9ZZZZ</name>
<reference evidence="1" key="1">
    <citation type="submission" date="2019-08" db="EMBL/GenBank/DDBJ databases">
        <authorList>
            <person name="Kucharzyk K."/>
            <person name="Murdoch R.W."/>
            <person name="Higgins S."/>
            <person name="Loffler F."/>
        </authorList>
    </citation>
    <scope>NUCLEOTIDE SEQUENCE</scope>
</reference>
<evidence type="ECO:0000313" key="1">
    <source>
        <dbReference type="EMBL" id="MPM52967.1"/>
    </source>
</evidence>
<dbReference type="AlphaFoldDB" id="A0A645AIW5"/>
<accession>A0A645AIW5</accession>
<organism evidence="1">
    <name type="scientific">bioreactor metagenome</name>
    <dbReference type="NCBI Taxonomy" id="1076179"/>
    <lineage>
        <taxon>unclassified sequences</taxon>
        <taxon>metagenomes</taxon>
        <taxon>ecological metagenomes</taxon>
    </lineage>
</organism>
<gene>
    <name evidence="1" type="ORF">SDC9_99731</name>
</gene>
<proteinExistence type="predicted"/>
<sequence length="116" mass="13209">MNLKKLARWKWNHRASSRIFAVFLSVYDLNPAAACCAAGFFDRLRRRPFRDAAFSFLLGPVRREKASSLTAYRGRKVGKFVYSAFIFTENIAISGKNDMILGVEKFSNLKAKDLIP</sequence>
<comment type="caution">
    <text evidence="1">The sequence shown here is derived from an EMBL/GenBank/DDBJ whole genome shotgun (WGS) entry which is preliminary data.</text>
</comment>
<protein>
    <submittedName>
        <fullName evidence="1">Uncharacterized protein</fullName>
    </submittedName>
</protein>